<evidence type="ECO:0000256" key="2">
    <source>
        <dbReference type="ARBA" id="ARBA00023157"/>
    </source>
</evidence>
<dbReference type="InterPro" id="IPR000001">
    <property type="entry name" value="Kringle"/>
</dbReference>
<reference evidence="5" key="2">
    <citation type="submission" date="2025-09" db="UniProtKB">
        <authorList>
            <consortium name="Ensembl"/>
        </authorList>
    </citation>
    <scope>IDENTIFICATION</scope>
</reference>
<dbReference type="InterPro" id="IPR013806">
    <property type="entry name" value="Kringle-like"/>
</dbReference>
<accession>A0A3Q3ICS4</accession>
<dbReference type="Pfam" id="PF00051">
    <property type="entry name" value="Kringle"/>
    <property type="match status" value="1"/>
</dbReference>
<organism evidence="5 6">
    <name type="scientific">Monopterus albus</name>
    <name type="common">Swamp eel</name>
    <dbReference type="NCBI Taxonomy" id="43700"/>
    <lineage>
        <taxon>Eukaryota</taxon>
        <taxon>Metazoa</taxon>
        <taxon>Chordata</taxon>
        <taxon>Craniata</taxon>
        <taxon>Vertebrata</taxon>
        <taxon>Euteleostomi</taxon>
        <taxon>Actinopterygii</taxon>
        <taxon>Neopterygii</taxon>
        <taxon>Teleostei</taxon>
        <taxon>Neoteleostei</taxon>
        <taxon>Acanthomorphata</taxon>
        <taxon>Anabantaria</taxon>
        <taxon>Synbranchiformes</taxon>
        <taxon>Synbranchidae</taxon>
        <taxon>Monopterus</taxon>
    </lineage>
</organism>
<dbReference type="PRINTS" id="PR00018">
    <property type="entry name" value="KRINGLE"/>
</dbReference>
<evidence type="ECO:0000256" key="3">
    <source>
        <dbReference type="PROSITE-ProRule" id="PRU00121"/>
    </source>
</evidence>
<reference evidence="5" key="1">
    <citation type="submission" date="2025-08" db="UniProtKB">
        <authorList>
            <consortium name="Ensembl"/>
        </authorList>
    </citation>
    <scope>IDENTIFICATION</scope>
</reference>
<dbReference type="GO" id="GO:0043066">
    <property type="term" value="P:negative regulation of apoptotic process"/>
    <property type="evidence" value="ECO:0007669"/>
    <property type="project" value="TreeGrafter"/>
</dbReference>
<dbReference type="Ensembl" id="ENSMALT00000001758.1">
    <property type="protein sequence ID" value="ENSMALP00000001707.1"/>
    <property type="gene ID" value="ENSMALG00000001270.1"/>
</dbReference>
<feature type="domain" description="Kringle" evidence="4">
    <location>
        <begin position="24"/>
        <end position="67"/>
    </location>
</feature>
<dbReference type="GO" id="GO:0005102">
    <property type="term" value="F:signaling receptor binding"/>
    <property type="evidence" value="ECO:0007669"/>
    <property type="project" value="TreeGrafter"/>
</dbReference>
<dbReference type="GO" id="GO:0005615">
    <property type="term" value="C:extracellular space"/>
    <property type="evidence" value="ECO:0007669"/>
    <property type="project" value="TreeGrafter"/>
</dbReference>
<dbReference type="SUPFAM" id="SSF57440">
    <property type="entry name" value="Kringle-like"/>
    <property type="match status" value="1"/>
</dbReference>
<keyword evidence="1 3" id="KW-0420">Kringle</keyword>
<dbReference type="AlphaFoldDB" id="A0A3Q3ICS4"/>
<dbReference type="Gene3D" id="2.40.20.10">
    <property type="entry name" value="Plasminogen Kringle 4"/>
    <property type="match status" value="1"/>
</dbReference>
<dbReference type="Proteomes" id="UP000261600">
    <property type="component" value="Unplaced"/>
</dbReference>
<dbReference type="SMART" id="SM00130">
    <property type="entry name" value="KR"/>
    <property type="match status" value="1"/>
</dbReference>
<evidence type="ECO:0000259" key="4">
    <source>
        <dbReference type="PROSITE" id="PS50070"/>
    </source>
</evidence>
<comment type="caution">
    <text evidence="3">Lacks conserved residue(s) required for the propagation of feature annotation.</text>
</comment>
<proteinExistence type="predicted"/>
<evidence type="ECO:0000313" key="5">
    <source>
        <dbReference type="Ensembl" id="ENSMALP00000001707.1"/>
    </source>
</evidence>
<dbReference type="PROSITE" id="PS50070">
    <property type="entry name" value="KRINGLE_2"/>
    <property type="match status" value="1"/>
</dbReference>
<protein>
    <recommendedName>
        <fullName evidence="4">Kringle domain-containing protein</fullName>
    </recommendedName>
</protein>
<keyword evidence="6" id="KW-1185">Reference proteome</keyword>
<dbReference type="STRING" id="43700.ENSMALP00000001707"/>
<dbReference type="PANTHER" id="PTHR24261">
    <property type="entry name" value="PLASMINOGEN-RELATED"/>
    <property type="match status" value="1"/>
</dbReference>
<sequence length="67" mass="7558">YSSGTRFTFESDSSEDTDVNVTTSCVQGKGTDYRGTINITPEGVTCQRWDSQFPHKHSFLSQNFKCK</sequence>
<dbReference type="InterPro" id="IPR050759">
    <property type="entry name" value="Serine_protease_kringle"/>
</dbReference>
<dbReference type="PANTHER" id="PTHR24261:SF8">
    <property type="entry name" value="HEPATOCYTE GROWTH FACTOR"/>
    <property type="match status" value="1"/>
</dbReference>
<evidence type="ECO:0000256" key="1">
    <source>
        <dbReference type="ARBA" id="ARBA00022572"/>
    </source>
</evidence>
<keyword evidence="2" id="KW-1015">Disulfide bond</keyword>
<dbReference type="InterPro" id="IPR038178">
    <property type="entry name" value="Kringle_sf"/>
</dbReference>
<name>A0A3Q3ICS4_MONAL</name>
<dbReference type="GO" id="GO:0048012">
    <property type="term" value="P:hepatocyte growth factor receptor signaling pathway"/>
    <property type="evidence" value="ECO:0007669"/>
    <property type="project" value="TreeGrafter"/>
</dbReference>
<evidence type="ECO:0000313" key="6">
    <source>
        <dbReference type="Proteomes" id="UP000261600"/>
    </source>
</evidence>